<protein>
    <recommendedName>
        <fullName evidence="5">SGF29 C-terminal domain-containing protein</fullName>
    </recommendedName>
</protein>
<dbReference type="CDD" id="cd20393">
    <property type="entry name" value="Tudor_SGF29_rpt1"/>
    <property type="match status" value="1"/>
</dbReference>
<dbReference type="Gene3D" id="2.30.30.140">
    <property type="match status" value="2"/>
</dbReference>
<feature type="domain" description="SGF29 C-terminal" evidence="2">
    <location>
        <begin position="81"/>
        <end position="176"/>
    </location>
</feature>
<evidence type="ECO:0000259" key="2">
    <source>
        <dbReference type="PROSITE" id="PS51518"/>
    </source>
</evidence>
<dbReference type="PANTHER" id="PTHR21539:SF0">
    <property type="entry name" value="SAGA-ASSOCIATED FACTOR 29"/>
    <property type="match status" value="1"/>
</dbReference>
<proteinExistence type="predicted"/>
<organism evidence="3 4">
    <name type="scientific">Tetraparma gracilis</name>
    <dbReference type="NCBI Taxonomy" id="2962635"/>
    <lineage>
        <taxon>Eukaryota</taxon>
        <taxon>Sar</taxon>
        <taxon>Stramenopiles</taxon>
        <taxon>Ochrophyta</taxon>
        <taxon>Bolidophyceae</taxon>
        <taxon>Parmales</taxon>
        <taxon>Triparmaceae</taxon>
        <taxon>Tetraparma</taxon>
    </lineage>
</organism>
<reference evidence="3 4" key="1">
    <citation type="journal article" date="2023" name="Commun. Biol.">
        <title>Genome analysis of Parmales, the sister group of diatoms, reveals the evolutionary specialization of diatoms from phago-mixotrophs to photoautotrophs.</title>
        <authorList>
            <person name="Ban H."/>
            <person name="Sato S."/>
            <person name="Yoshikawa S."/>
            <person name="Yamada K."/>
            <person name="Nakamura Y."/>
            <person name="Ichinomiya M."/>
            <person name="Sato N."/>
            <person name="Blanc-Mathieu R."/>
            <person name="Endo H."/>
            <person name="Kuwata A."/>
            <person name="Ogata H."/>
        </authorList>
    </citation>
    <scope>NUCLEOTIDE SEQUENCE [LARGE SCALE GENOMIC DNA]</scope>
</reference>
<dbReference type="EMBL" id="BRYB01003689">
    <property type="protein sequence ID" value="GMI19149.1"/>
    <property type="molecule type" value="Genomic_DNA"/>
</dbReference>
<comment type="caution">
    <text evidence="3">The sequence shown here is derived from an EMBL/GenBank/DDBJ whole genome shotgun (WGS) entry which is preliminary data.</text>
</comment>
<accession>A0ABQ6M434</accession>
<feature type="domain" description="Tudor" evidence="1">
    <location>
        <begin position="147"/>
        <end position="176"/>
    </location>
</feature>
<evidence type="ECO:0008006" key="5">
    <source>
        <dbReference type="Google" id="ProtNLM"/>
    </source>
</evidence>
<evidence type="ECO:0000313" key="3">
    <source>
        <dbReference type="EMBL" id="GMI19149.1"/>
    </source>
</evidence>
<sequence length="176" mass="19969">MPPTVLYDYIDHHQVAVSPSAPPSELAVAMARHCEAMDVEDEGRVIGGFLQRLEGGKEYRDNSREYKGYVPTLQAHKRRRSKLAARQQEKVAAKTSLADENGSWILASVQSYNHESESYDVQDEDDVSKLIRLPFDHVIRLSDGTERFKKGSHCMAIFPETTSFYKAVVSKNPVWR</sequence>
<dbReference type="InterPro" id="IPR010750">
    <property type="entry name" value="SGF29_tudor-like_dom"/>
</dbReference>
<dbReference type="PANTHER" id="PTHR21539">
    <property type="entry name" value="SAGA-ASSOCIATED FACTOR 29"/>
    <property type="match status" value="1"/>
</dbReference>
<dbReference type="InterPro" id="IPR047288">
    <property type="entry name" value="Tudor_SGF29_rpt1"/>
</dbReference>
<name>A0ABQ6M434_9STRA</name>
<dbReference type="PROSITE" id="PS50304">
    <property type="entry name" value="TUDOR"/>
    <property type="match status" value="1"/>
</dbReference>
<dbReference type="InterPro" id="IPR002999">
    <property type="entry name" value="Tudor"/>
</dbReference>
<evidence type="ECO:0000259" key="1">
    <source>
        <dbReference type="PROSITE" id="PS50304"/>
    </source>
</evidence>
<dbReference type="Proteomes" id="UP001165060">
    <property type="component" value="Unassembled WGS sequence"/>
</dbReference>
<keyword evidence="4" id="KW-1185">Reference proteome</keyword>
<dbReference type="InterPro" id="IPR037802">
    <property type="entry name" value="SGF29"/>
</dbReference>
<gene>
    <name evidence="3" type="ORF">TeGR_g4537</name>
</gene>
<feature type="non-terminal residue" evidence="3">
    <location>
        <position position="176"/>
    </location>
</feature>
<evidence type="ECO:0000313" key="4">
    <source>
        <dbReference type="Proteomes" id="UP001165060"/>
    </source>
</evidence>
<dbReference type="PROSITE" id="PS51518">
    <property type="entry name" value="SGF29_C"/>
    <property type="match status" value="1"/>
</dbReference>
<dbReference type="Pfam" id="PF07039">
    <property type="entry name" value="SGF29_Tudor"/>
    <property type="match status" value="1"/>
</dbReference>